<feature type="compositionally biased region" description="Polar residues" evidence="1">
    <location>
        <begin position="77"/>
        <end position="92"/>
    </location>
</feature>
<reference evidence="2" key="1">
    <citation type="submission" date="2019-10" db="EMBL/GenBank/DDBJ databases">
        <authorList>
            <person name="Soares A.E.R."/>
            <person name="Aleixo A."/>
            <person name="Schneider P."/>
            <person name="Miyaki C.Y."/>
            <person name="Schneider M.P."/>
            <person name="Mello C."/>
            <person name="Vasconcelos A.T.R."/>
        </authorList>
    </citation>
    <scope>NUCLEOTIDE SEQUENCE</scope>
    <source>
        <tissue evidence="2">Muscle</tissue>
    </source>
</reference>
<keyword evidence="3" id="KW-1185">Reference proteome</keyword>
<sequence>MRKPQALLSSHPRQEEEDEEEEEEKDDEDDEDEEEEEEDEDEEEEEEEDNIHLPGLSGKAASCSVLTRRLCSKFFLGQNSPSTGTVRGSDNVGSDPHSMGLAESEGENKGLTHS</sequence>
<evidence type="ECO:0000313" key="2">
    <source>
        <dbReference type="EMBL" id="KAJ7422242.1"/>
    </source>
</evidence>
<dbReference type="Proteomes" id="UP001145742">
    <property type="component" value="Unassembled WGS sequence"/>
</dbReference>
<dbReference type="EMBL" id="WHWB01033067">
    <property type="protein sequence ID" value="KAJ7422242.1"/>
    <property type="molecule type" value="Genomic_DNA"/>
</dbReference>
<organism evidence="2 3">
    <name type="scientific">Willisornis vidua</name>
    <name type="common">Xingu scale-backed antbird</name>
    <dbReference type="NCBI Taxonomy" id="1566151"/>
    <lineage>
        <taxon>Eukaryota</taxon>
        <taxon>Metazoa</taxon>
        <taxon>Chordata</taxon>
        <taxon>Craniata</taxon>
        <taxon>Vertebrata</taxon>
        <taxon>Euteleostomi</taxon>
        <taxon>Archelosauria</taxon>
        <taxon>Archosauria</taxon>
        <taxon>Dinosauria</taxon>
        <taxon>Saurischia</taxon>
        <taxon>Theropoda</taxon>
        <taxon>Coelurosauria</taxon>
        <taxon>Aves</taxon>
        <taxon>Neognathae</taxon>
        <taxon>Neoaves</taxon>
        <taxon>Telluraves</taxon>
        <taxon>Australaves</taxon>
        <taxon>Passeriformes</taxon>
        <taxon>Thamnophilidae</taxon>
        <taxon>Willisornis</taxon>
    </lineage>
</organism>
<feature type="compositionally biased region" description="Acidic residues" evidence="1">
    <location>
        <begin position="15"/>
        <end position="49"/>
    </location>
</feature>
<name>A0ABQ9DHL6_9PASS</name>
<protein>
    <submittedName>
        <fullName evidence="2">Uncharacterized protein</fullName>
    </submittedName>
</protein>
<gene>
    <name evidence="2" type="ORF">WISP_38677</name>
</gene>
<accession>A0ABQ9DHL6</accession>
<feature type="region of interest" description="Disordered" evidence="1">
    <location>
        <begin position="1"/>
        <end position="58"/>
    </location>
</feature>
<evidence type="ECO:0000313" key="3">
    <source>
        <dbReference type="Proteomes" id="UP001145742"/>
    </source>
</evidence>
<comment type="caution">
    <text evidence="2">The sequence shown here is derived from an EMBL/GenBank/DDBJ whole genome shotgun (WGS) entry which is preliminary data.</text>
</comment>
<proteinExistence type="predicted"/>
<feature type="region of interest" description="Disordered" evidence="1">
    <location>
        <begin position="75"/>
        <end position="114"/>
    </location>
</feature>
<evidence type="ECO:0000256" key="1">
    <source>
        <dbReference type="SAM" id="MobiDB-lite"/>
    </source>
</evidence>